<sequence length="424" mass="45856">MKNIEQLLKESLENHELPYNEAAWESLSKRLDGTTPSPFYRKWWVAASVGTVLVGSALFFALNAPSDSKEIVNESTPVISQHKAAPQTDSHTENPLNKTNTTPQANTPQTQKQPLSSIQATPVEYANNPGVDAAHVAQNTKDISQKNPGFQASQNSAKGSLDNGGEQKTNLLAATSNKPKYCVGDEMEIGNPNDAVSVAVVQNNKMIGIVKPGTKKTFIASSEGVIELVTGTQKQTISVSKPISDLYINVDQTLLYENGIPAISFTVSGNNSPVHWSAGKLASEMENGTFIVHPYSEKEITVTASSKDQNGCSVVETKTISLPERYNLNAPKGIDMNSGNPAVSTFMPFALKERNTPFELFIYDTKSGRVIYKTTDASAGWNGVDNNTGEVLPNGSVVYWKVILGNPNPGEPREYKGTLVIKTH</sequence>
<organism evidence="2 3">
    <name type="scientific">Fluviicola chungangensis</name>
    <dbReference type="NCBI Taxonomy" id="2597671"/>
    <lineage>
        <taxon>Bacteria</taxon>
        <taxon>Pseudomonadati</taxon>
        <taxon>Bacteroidota</taxon>
        <taxon>Flavobacteriia</taxon>
        <taxon>Flavobacteriales</taxon>
        <taxon>Crocinitomicaceae</taxon>
        <taxon>Fluviicola</taxon>
    </lineage>
</organism>
<reference evidence="2 3" key="1">
    <citation type="submission" date="2019-07" db="EMBL/GenBank/DDBJ databases">
        <authorList>
            <person name="Huq M.A."/>
        </authorList>
    </citation>
    <scope>NUCLEOTIDE SEQUENCE [LARGE SCALE GENOMIC DNA]</scope>
    <source>
        <strain evidence="2 3">MAH-3</strain>
    </source>
</reference>
<protein>
    <recommendedName>
        <fullName evidence="4">T9SS type B sorting domain-containing protein</fullName>
    </recommendedName>
</protein>
<name>A0A556MMR1_9FLAO</name>
<comment type="caution">
    <text evidence="2">The sequence shown here is derived from an EMBL/GenBank/DDBJ whole genome shotgun (WGS) entry which is preliminary data.</text>
</comment>
<dbReference type="RefSeq" id="WP_144334048.1">
    <property type="nucleotide sequence ID" value="NZ_VLPL01000008.1"/>
</dbReference>
<gene>
    <name evidence="2" type="ORF">FO442_15100</name>
</gene>
<dbReference type="OrthoDB" id="1466630at2"/>
<feature type="compositionally biased region" description="Polar residues" evidence="1">
    <location>
        <begin position="87"/>
        <end position="96"/>
    </location>
</feature>
<evidence type="ECO:0000256" key="1">
    <source>
        <dbReference type="SAM" id="MobiDB-lite"/>
    </source>
</evidence>
<dbReference type="EMBL" id="VLPL01000008">
    <property type="protein sequence ID" value="TSJ41237.1"/>
    <property type="molecule type" value="Genomic_DNA"/>
</dbReference>
<feature type="compositionally biased region" description="Polar residues" evidence="1">
    <location>
        <begin position="144"/>
        <end position="158"/>
    </location>
</feature>
<dbReference type="AlphaFoldDB" id="A0A556MMR1"/>
<dbReference type="Proteomes" id="UP000316008">
    <property type="component" value="Unassembled WGS sequence"/>
</dbReference>
<feature type="compositionally biased region" description="Low complexity" evidence="1">
    <location>
        <begin position="97"/>
        <end position="114"/>
    </location>
</feature>
<keyword evidence="3" id="KW-1185">Reference proteome</keyword>
<accession>A0A556MMR1</accession>
<evidence type="ECO:0000313" key="2">
    <source>
        <dbReference type="EMBL" id="TSJ41237.1"/>
    </source>
</evidence>
<evidence type="ECO:0000313" key="3">
    <source>
        <dbReference type="Proteomes" id="UP000316008"/>
    </source>
</evidence>
<feature type="region of interest" description="Disordered" evidence="1">
    <location>
        <begin position="79"/>
        <end position="116"/>
    </location>
</feature>
<feature type="region of interest" description="Disordered" evidence="1">
    <location>
        <begin position="144"/>
        <end position="165"/>
    </location>
</feature>
<evidence type="ECO:0008006" key="4">
    <source>
        <dbReference type="Google" id="ProtNLM"/>
    </source>
</evidence>
<proteinExistence type="predicted"/>